<keyword evidence="1" id="KW-0175">Coiled coil</keyword>
<evidence type="ECO:0000256" key="1">
    <source>
        <dbReference type="SAM" id="Coils"/>
    </source>
</evidence>
<gene>
    <name evidence="2" type="ORF">WG66_3698</name>
</gene>
<evidence type="ECO:0008006" key="4">
    <source>
        <dbReference type="Google" id="ProtNLM"/>
    </source>
</evidence>
<dbReference type="Proteomes" id="UP000054988">
    <property type="component" value="Unassembled WGS sequence"/>
</dbReference>
<evidence type="ECO:0000313" key="3">
    <source>
        <dbReference type="Proteomes" id="UP000054988"/>
    </source>
</evidence>
<proteinExistence type="predicted"/>
<organism evidence="2 3">
    <name type="scientific">Moniliophthora roreri</name>
    <name type="common">Frosty pod rot fungus</name>
    <name type="synonym">Monilia roreri</name>
    <dbReference type="NCBI Taxonomy" id="221103"/>
    <lineage>
        <taxon>Eukaryota</taxon>
        <taxon>Fungi</taxon>
        <taxon>Dikarya</taxon>
        <taxon>Basidiomycota</taxon>
        <taxon>Agaricomycotina</taxon>
        <taxon>Agaricomycetes</taxon>
        <taxon>Agaricomycetidae</taxon>
        <taxon>Agaricales</taxon>
        <taxon>Marasmiineae</taxon>
        <taxon>Marasmiaceae</taxon>
        <taxon>Moniliophthora</taxon>
    </lineage>
</organism>
<reference evidence="2 3" key="1">
    <citation type="submission" date="2015-12" db="EMBL/GenBank/DDBJ databases">
        <title>Draft genome sequence of Moniliophthora roreri, the causal agent of frosty pod rot of cacao.</title>
        <authorList>
            <person name="Aime M.C."/>
            <person name="Diaz-Valderrama J.R."/>
            <person name="Kijpornyongpan T."/>
            <person name="Phillips-Mora W."/>
        </authorList>
    </citation>
    <scope>NUCLEOTIDE SEQUENCE [LARGE SCALE GENOMIC DNA]</scope>
    <source>
        <strain evidence="2 3">MCA 2952</strain>
    </source>
</reference>
<comment type="caution">
    <text evidence="2">The sequence shown here is derived from an EMBL/GenBank/DDBJ whole genome shotgun (WGS) entry which is preliminary data.</text>
</comment>
<name>A0A0W0G580_MONRR</name>
<accession>A0A0W0G580</accession>
<feature type="coiled-coil region" evidence="1">
    <location>
        <begin position="24"/>
        <end position="72"/>
    </location>
</feature>
<dbReference type="AlphaFoldDB" id="A0A0W0G580"/>
<dbReference type="EMBL" id="LATX01001098">
    <property type="protein sequence ID" value="KTB43726.1"/>
    <property type="molecule type" value="Genomic_DNA"/>
</dbReference>
<dbReference type="Gene3D" id="1.20.5.170">
    <property type="match status" value="1"/>
</dbReference>
<sequence length="157" mass="18367">MGRGRKQDITAPLTRSLVFQREYRARKAKQLADLEERCRLQEEENERLKKELSMLKRRLERCRCEVQEEDAAEAQMVTQEDPRHTPESMISKFRVKVNLPPTSSVPLECREGGEVEPEGRWDPYSASCCDGYIDCRNLVEEPEEGRSFSRLSFERGR</sequence>
<dbReference type="CDD" id="cd14688">
    <property type="entry name" value="bZIP_YAP"/>
    <property type="match status" value="1"/>
</dbReference>
<protein>
    <recommendedName>
        <fullName evidence="4">BZIP domain-containing protein</fullName>
    </recommendedName>
</protein>
<evidence type="ECO:0000313" key="2">
    <source>
        <dbReference type="EMBL" id="KTB43726.1"/>
    </source>
</evidence>